<name>A0A0M0JZI3_9EUKA</name>
<comment type="caution">
    <text evidence="1">The sequence shown here is derived from an EMBL/GenBank/DDBJ whole genome shotgun (WGS) entry which is preliminary data.</text>
</comment>
<organism evidence="1 2">
    <name type="scientific">Chrysochromulina tobinii</name>
    <dbReference type="NCBI Taxonomy" id="1460289"/>
    <lineage>
        <taxon>Eukaryota</taxon>
        <taxon>Haptista</taxon>
        <taxon>Haptophyta</taxon>
        <taxon>Prymnesiophyceae</taxon>
        <taxon>Prymnesiales</taxon>
        <taxon>Chrysochromulinaceae</taxon>
        <taxon>Chrysochromulina</taxon>
    </lineage>
</organism>
<dbReference type="Proteomes" id="UP000037460">
    <property type="component" value="Unassembled WGS sequence"/>
</dbReference>
<sequence>MAQPCFQLPQLPLGAAPTSCTATTFACSHCQRTCGFCIAVNGSSCEDRLPATECERVLTNHPANRVVRRVNSSVAHGYCNAVIAPSSPLHWSLSDGRLTFSEENLAHEELGRHVPGWPPRSLAGRTTYFMGDSNTRYQYLSLAMMLSSGSYPRSPRDAAFSICSESSTNVSVPLSKTTVPWRSNDLNASHAKWLARRGVHSTWLTLKWAAFHNQSTTLLEGREVCECNQERGMENRWFELGSARLAFLKLSGPSLLSLVREEDTTWSRGFSAVRRAAGDACARSLLSPQCKATPQVFNGWTNVTGRMRHLLREGDALVLGMGPWYTPADKDLDELRRFMHAVKQLVGASGHAIFKSCPRGAVFSTSDTVRETRGCSNGPSCDQTWRDLLNETGWELLDAFRTTDALWASSLVLPFRQNQSGFQDLLLREASPLAGDPTGTARPHGYKPYTDNFHYRCEVYEALNRQL</sequence>
<proteinExistence type="predicted"/>
<feature type="non-terminal residue" evidence="1">
    <location>
        <position position="467"/>
    </location>
</feature>
<gene>
    <name evidence="1" type="ORF">Ctob_004500</name>
</gene>
<keyword evidence="2" id="KW-1185">Reference proteome</keyword>
<dbReference type="EMBL" id="JWZX01001991">
    <property type="protein sequence ID" value="KOO31538.1"/>
    <property type="molecule type" value="Genomic_DNA"/>
</dbReference>
<dbReference type="AlphaFoldDB" id="A0A0M0JZI3"/>
<evidence type="ECO:0000313" key="2">
    <source>
        <dbReference type="Proteomes" id="UP000037460"/>
    </source>
</evidence>
<dbReference type="OrthoDB" id="413579at2759"/>
<accession>A0A0M0JZI3</accession>
<protein>
    <submittedName>
        <fullName evidence="1">Uncharacterized protein</fullName>
    </submittedName>
</protein>
<evidence type="ECO:0000313" key="1">
    <source>
        <dbReference type="EMBL" id="KOO31538.1"/>
    </source>
</evidence>
<reference evidence="2" key="1">
    <citation type="journal article" date="2015" name="PLoS Genet.">
        <title>Genome Sequence and Transcriptome Analyses of Chrysochromulina tobin: Metabolic Tools for Enhanced Algal Fitness in the Prominent Order Prymnesiales (Haptophyceae).</title>
        <authorList>
            <person name="Hovde B.T."/>
            <person name="Deodato C.R."/>
            <person name="Hunsperger H.M."/>
            <person name="Ryken S.A."/>
            <person name="Yost W."/>
            <person name="Jha R.K."/>
            <person name="Patterson J."/>
            <person name="Monnat R.J. Jr."/>
            <person name="Barlow S.B."/>
            <person name="Starkenburg S.R."/>
            <person name="Cattolico R.A."/>
        </authorList>
    </citation>
    <scope>NUCLEOTIDE SEQUENCE</scope>
    <source>
        <strain evidence="2">CCMP291</strain>
    </source>
</reference>